<proteinExistence type="predicted"/>
<dbReference type="Proteomes" id="UP000095286">
    <property type="component" value="Unplaced"/>
</dbReference>
<name>A0AC35U4Z2_9BILA</name>
<reference evidence="2" key="1">
    <citation type="submission" date="2016-11" db="UniProtKB">
        <authorList>
            <consortium name="WormBaseParasite"/>
        </authorList>
    </citation>
    <scope>IDENTIFICATION</scope>
    <source>
        <strain evidence="2">KR3021</strain>
    </source>
</reference>
<organism evidence="1 2">
    <name type="scientific">Rhabditophanes sp. KR3021</name>
    <dbReference type="NCBI Taxonomy" id="114890"/>
    <lineage>
        <taxon>Eukaryota</taxon>
        <taxon>Metazoa</taxon>
        <taxon>Ecdysozoa</taxon>
        <taxon>Nematoda</taxon>
        <taxon>Chromadorea</taxon>
        <taxon>Rhabditida</taxon>
        <taxon>Tylenchina</taxon>
        <taxon>Panagrolaimomorpha</taxon>
        <taxon>Strongyloidoidea</taxon>
        <taxon>Alloionematidae</taxon>
        <taxon>Rhabditophanes</taxon>
    </lineage>
</organism>
<protein>
    <submittedName>
        <fullName evidence="2">Col_cuticle_N domain-containing protein</fullName>
    </submittedName>
</protein>
<evidence type="ECO:0000313" key="1">
    <source>
        <dbReference type="Proteomes" id="UP000095286"/>
    </source>
</evidence>
<dbReference type="WBParaSite" id="RSKR_0000779800.1">
    <property type="protein sequence ID" value="RSKR_0000779800.1"/>
    <property type="gene ID" value="RSKR_0000779800"/>
</dbReference>
<sequence length="306" mass="32472">MLLPNFKDSNKNDELVLWRRITVIAITTSLISFFLAAIALPMSFALIQNIYADMENELQFCRIRRINLWKELYHLKPMLYHAQRRLIKRQTANGKEIVSIFDGSSMMLRDFTEPRCCGCAIGSPGLPGLDGIAGKDGLDYVVDSIKKPNITVQHQAYEFKQCDCVIGLAGKRGNMGKKGERGVPGKKGIRGLIGLPGKPGAVGVIGAPGSPGIPGLRGRKGDTGVQIELVIEGPPGKRGRRGIQGKCGAKGDSGLPGLPGNPGLKGDAGKIGPNGLDGKDGPVGPNGLAGLPGLCDCKHIRTSPGY</sequence>
<evidence type="ECO:0000313" key="2">
    <source>
        <dbReference type="WBParaSite" id="RSKR_0000779800.1"/>
    </source>
</evidence>
<accession>A0AC35U4Z2</accession>